<protein>
    <submittedName>
        <fullName evidence="2">Redox protein</fullName>
    </submittedName>
</protein>
<keyword evidence="1" id="KW-0560">Oxidoreductase</keyword>
<dbReference type="Gene3D" id="3.30.300.20">
    <property type="match status" value="1"/>
</dbReference>
<name>A0AAW8F6N4_9ACTN</name>
<dbReference type="InterPro" id="IPR036318">
    <property type="entry name" value="FAD-bd_PCMH-like_sf"/>
</dbReference>
<dbReference type="Proteomes" id="UP001234216">
    <property type="component" value="Unassembled WGS sequence"/>
</dbReference>
<evidence type="ECO:0000313" key="2">
    <source>
        <dbReference type="EMBL" id="MDQ0905488.1"/>
    </source>
</evidence>
<sequence length="207" mass="22003">MLTDPAVTDGYARDEAAWAPHGSPAAVVRPRTAEEVQRAVRACLDHVARCRARRHRSAARTNVLGMSENTARSVTVERTSTGHFVATNTRGGTISFGTGSDSEFTPVELLLAALGGCTAVDVDLATSRHAEPTTFSVEVSGNKINDELGNRLTDLAVTFTVTFPDGEGADRARTILPRAVKTSHDRLCTVSRTVEIGTPVTATIEDA</sequence>
<evidence type="ECO:0000256" key="1">
    <source>
        <dbReference type="ARBA" id="ARBA00023002"/>
    </source>
</evidence>
<comment type="caution">
    <text evidence="2">The sequence shown here is derived from an EMBL/GenBank/DDBJ whole genome shotgun (WGS) entry which is preliminary data.</text>
</comment>
<gene>
    <name evidence="2" type="ORF">QFZ22_001473</name>
</gene>
<dbReference type="InterPro" id="IPR003718">
    <property type="entry name" value="OsmC/Ohr_fam"/>
</dbReference>
<accession>A0AAW8F6N4</accession>
<dbReference type="PANTHER" id="PTHR34352">
    <property type="entry name" value="PROTEIN YHFA"/>
    <property type="match status" value="1"/>
</dbReference>
<proteinExistence type="predicted"/>
<dbReference type="Gene3D" id="3.30.43.10">
    <property type="entry name" value="Uridine Diphospho-n-acetylenolpyruvylglucosamine Reductase, domain 2"/>
    <property type="match status" value="1"/>
</dbReference>
<dbReference type="InterPro" id="IPR016167">
    <property type="entry name" value="FAD-bd_PCMH_sub1"/>
</dbReference>
<dbReference type="SUPFAM" id="SSF82784">
    <property type="entry name" value="OsmC-like"/>
    <property type="match status" value="1"/>
</dbReference>
<reference evidence="2" key="1">
    <citation type="submission" date="2023-07" db="EMBL/GenBank/DDBJ databases">
        <title>Comparative genomics of wheat-associated soil bacteria to identify genetic determinants of phenazine resistance.</title>
        <authorList>
            <person name="Mouncey N."/>
        </authorList>
    </citation>
    <scope>NUCLEOTIDE SEQUENCE</scope>
    <source>
        <strain evidence="2">V4I22</strain>
    </source>
</reference>
<organism evidence="2 3">
    <name type="scientific">Streptomyces canus</name>
    <dbReference type="NCBI Taxonomy" id="58343"/>
    <lineage>
        <taxon>Bacteria</taxon>
        <taxon>Bacillati</taxon>
        <taxon>Actinomycetota</taxon>
        <taxon>Actinomycetes</taxon>
        <taxon>Kitasatosporales</taxon>
        <taxon>Streptomycetaceae</taxon>
        <taxon>Streptomyces</taxon>
        <taxon>Streptomyces aurantiacus group</taxon>
    </lineage>
</organism>
<dbReference type="PANTHER" id="PTHR34352:SF1">
    <property type="entry name" value="PROTEIN YHFA"/>
    <property type="match status" value="1"/>
</dbReference>
<dbReference type="InterPro" id="IPR036102">
    <property type="entry name" value="OsmC/Ohrsf"/>
</dbReference>
<dbReference type="GO" id="GO:0016491">
    <property type="term" value="F:oxidoreductase activity"/>
    <property type="evidence" value="ECO:0007669"/>
    <property type="project" value="UniProtKB-KW"/>
</dbReference>
<dbReference type="AlphaFoldDB" id="A0AAW8F6N4"/>
<dbReference type="EMBL" id="JAUSZV010000005">
    <property type="protein sequence ID" value="MDQ0905488.1"/>
    <property type="molecule type" value="Genomic_DNA"/>
</dbReference>
<dbReference type="InterPro" id="IPR015946">
    <property type="entry name" value="KH_dom-like_a/b"/>
</dbReference>
<dbReference type="Pfam" id="PF02566">
    <property type="entry name" value="OsmC"/>
    <property type="match status" value="1"/>
</dbReference>
<dbReference type="GO" id="GO:0050660">
    <property type="term" value="F:flavin adenine dinucleotide binding"/>
    <property type="evidence" value="ECO:0007669"/>
    <property type="project" value="InterPro"/>
</dbReference>
<dbReference type="SUPFAM" id="SSF56176">
    <property type="entry name" value="FAD-binding/transporter-associated domain-like"/>
    <property type="match status" value="1"/>
</dbReference>
<evidence type="ECO:0000313" key="3">
    <source>
        <dbReference type="Proteomes" id="UP001234216"/>
    </source>
</evidence>